<name>A0A179FUH1_METCM</name>
<accession>A0A179FUH1</accession>
<dbReference type="OrthoDB" id="5419928at2759"/>
<gene>
    <name evidence="2" type="ORF">VFPPC_04861</name>
</gene>
<proteinExistence type="predicted"/>
<evidence type="ECO:0000313" key="2">
    <source>
        <dbReference type="EMBL" id="OAQ68649.1"/>
    </source>
</evidence>
<dbReference type="GeneID" id="28848130"/>
<evidence type="ECO:0000313" key="3">
    <source>
        <dbReference type="Proteomes" id="UP000078397"/>
    </source>
</evidence>
<dbReference type="RefSeq" id="XP_018145499.1">
    <property type="nucleotide sequence ID" value="XM_018284136.1"/>
</dbReference>
<evidence type="ECO:0000256" key="1">
    <source>
        <dbReference type="SAM" id="MobiDB-lite"/>
    </source>
</evidence>
<organism evidence="2 3">
    <name type="scientific">Pochonia chlamydosporia 170</name>
    <dbReference type="NCBI Taxonomy" id="1380566"/>
    <lineage>
        <taxon>Eukaryota</taxon>
        <taxon>Fungi</taxon>
        <taxon>Dikarya</taxon>
        <taxon>Ascomycota</taxon>
        <taxon>Pezizomycotina</taxon>
        <taxon>Sordariomycetes</taxon>
        <taxon>Hypocreomycetidae</taxon>
        <taxon>Hypocreales</taxon>
        <taxon>Clavicipitaceae</taxon>
        <taxon>Pochonia</taxon>
    </lineage>
</organism>
<dbReference type="EMBL" id="LSBJ02000003">
    <property type="protein sequence ID" value="OAQ68649.1"/>
    <property type="molecule type" value="Genomic_DNA"/>
</dbReference>
<feature type="region of interest" description="Disordered" evidence="1">
    <location>
        <begin position="403"/>
        <end position="423"/>
    </location>
</feature>
<feature type="compositionally biased region" description="Basic and acidic residues" evidence="1">
    <location>
        <begin position="403"/>
        <end position="416"/>
    </location>
</feature>
<dbReference type="STRING" id="1380566.A0A179FUH1"/>
<dbReference type="AlphaFoldDB" id="A0A179FUH1"/>
<sequence length="423" mass="47905">MVFCKEDNRELLQNLKDLVQRDREAGEYVPPQFDSILQSLDEMSAENDGYTQPASSTRSKTYSPGREEFEILEAYNTLIKAGGRPVCPLGETNSISQYPGRYRSILGPWIRNPLTSSTIDWKDVFQQQLYNWQRFKAWQQSNRDIEDTRNLPLEESSDEGNYSPSRSGYISKSTKFEAHVAKAKRRLSHCGFTKSFTFDMDMGRQDEWTTWIEYMSFECYCCDVHFQHIGPTTIADLRPMRILDNTEDPPETEHGRFSEANEANSRYASLPSNINLNASLGNGRYNAHTTGKVLNYTDNAGGSHTRTRIRETSGSTFTSLDCGTSKPVKSAKAAGETQHAEHHNLILRWALLQEPEIAAKIVNSPRDLSAKGIPWTSIHGPRLKRNRDGSLCNVPRAACHDGTLSEKGVDDENIEHKRSRNRG</sequence>
<keyword evidence="3" id="KW-1185">Reference proteome</keyword>
<dbReference type="KEGG" id="pchm:VFPPC_04861"/>
<protein>
    <submittedName>
        <fullName evidence="2">Peptidylarginine deiminase-like enzyme</fullName>
    </submittedName>
</protein>
<comment type="caution">
    <text evidence="2">The sequence shown here is derived from an EMBL/GenBank/DDBJ whole genome shotgun (WGS) entry which is preliminary data.</text>
</comment>
<reference evidence="2 3" key="1">
    <citation type="journal article" date="2016" name="PLoS Pathog.">
        <title>Biosynthesis of antibiotic leucinostatins in bio-control fungus Purpureocillium lilacinum and their inhibition on phytophthora revealed by genome mining.</title>
        <authorList>
            <person name="Wang G."/>
            <person name="Liu Z."/>
            <person name="Lin R."/>
            <person name="Li E."/>
            <person name="Mao Z."/>
            <person name="Ling J."/>
            <person name="Yang Y."/>
            <person name="Yin W.B."/>
            <person name="Xie B."/>
        </authorList>
    </citation>
    <scope>NUCLEOTIDE SEQUENCE [LARGE SCALE GENOMIC DNA]</scope>
    <source>
        <strain evidence="2">170</strain>
    </source>
</reference>
<dbReference type="Proteomes" id="UP000078397">
    <property type="component" value="Unassembled WGS sequence"/>
</dbReference>